<dbReference type="EMBL" id="MCAQ01000002">
    <property type="protein sequence ID" value="RKF40878.1"/>
    <property type="molecule type" value="Genomic_DNA"/>
</dbReference>
<evidence type="ECO:0000313" key="2">
    <source>
        <dbReference type="Proteomes" id="UP000286402"/>
    </source>
</evidence>
<dbReference type="Proteomes" id="UP000286402">
    <property type="component" value="Unassembled WGS sequence"/>
</dbReference>
<organism evidence="1 2">
    <name type="scientific">Sphingobacterium siyangense</name>
    <dbReference type="NCBI Taxonomy" id="459529"/>
    <lineage>
        <taxon>Bacteria</taxon>
        <taxon>Pseudomonadati</taxon>
        <taxon>Bacteroidota</taxon>
        <taxon>Sphingobacteriia</taxon>
        <taxon>Sphingobacteriales</taxon>
        <taxon>Sphingobacteriaceae</taxon>
        <taxon>Sphingobacterium</taxon>
    </lineage>
</organism>
<dbReference type="GeneID" id="88828693"/>
<comment type="caution">
    <text evidence="1">The sequence shown here is derived from an EMBL/GenBank/DDBJ whole genome shotgun (WGS) entry which is preliminary data.</text>
</comment>
<name>A0A420G6W3_9SPHI</name>
<keyword evidence="2" id="KW-1185">Reference proteome</keyword>
<proteinExistence type="predicted"/>
<protein>
    <submittedName>
        <fullName evidence="1">Uncharacterized protein</fullName>
    </submittedName>
</protein>
<reference evidence="1 2" key="1">
    <citation type="submission" date="2016-07" db="EMBL/GenBank/DDBJ databases">
        <title>Genome analysis of Sphingobacterium siyangense T12B17.</title>
        <authorList>
            <person name="Xu D."/>
            <person name="Su Y."/>
            <person name="Zheng S."/>
        </authorList>
    </citation>
    <scope>NUCLEOTIDE SEQUENCE [LARGE SCALE GENOMIC DNA]</scope>
    <source>
        <strain evidence="1 2">T12B17</strain>
    </source>
</reference>
<evidence type="ECO:0000313" key="1">
    <source>
        <dbReference type="EMBL" id="RKF40878.1"/>
    </source>
</evidence>
<dbReference type="AlphaFoldDB" id="A0A420G6W3"/>
<sequence length="92" mass="10257">MATKTTFSINSKTITKVFQDLFDSFKSSRLKVSSKNGQEYLNISLLLAVIIGIIFPVAFIALIILSLIAPIEIAILQEVKEENANQKMIELK</sequence>
<gene>
    <name evidence="1" type="ORF">BCY89_20765</name>
</gene>
<accession>A0A420G6W3</accession>
<dbReference type="RefSeq" id="WP_075990719.1">
    <property type="nucleotide sequence ID" value="NZ_CP070350.1"/>
</dbReference>